<evidence type="ECO:0000313" key="11">
    <source>
        <dbReference type="Proteomes" id="UP000226192"/>
    </source>
</evidence>
<dbReference type="Gene3D" id="3.30.200.20">
    <property type="entry name" value="Phosphorylase Kinase, domain 1"/>
    <property type="match status" value="1"/>
</dbReference>
<keyword evidence="2" id="KW-0723">Serine/threonine-protein kinase</keyword>
<keyword evidence="11" id="KW-1185">Reference proteome</keyword>
<keyword evidence="5" id="KW-0418">Kinase</keyword>
<dbReference type="Gene3D" id="1.10.510.10">
    <property type="entry name" value="Transferase(Phosphotransferase) domain 1"/>
    <property type="match status" value="1"/>
</dbReference>
<dbReference type="AlphaFoldDB" id="A0A2C5Y951"/>
<keyword evidence="3" id="KW-0808">Transferase</keyword>
<evidence type="ECO:0000256" key="7">
    <source>
        <dbReference type="ARBA" id="ARBA00047899"/>
    </source>
</evidence>
<proteinExistence type="predicted"/>
<accession>A0A2C5Y951</accession>
<evidence type="ECO:0000259" key="9">
    <source>
        <dbReference type="PROSITE" id="PS50011"/>
    </source>
</evidence>
<dbReference type="SUPFAM" id="SSF56112">
    <property type="entry name" value="Protein kinase-like (PK-like)"/>
    <property type="match status" value="1"/>
</dbReference>
<gene>
    <name evidence="10" type="ORF">CDD81_5189</name>
</gene>
<protein>
    <recommendedName>
        <fullName evidence="1">non-specific serine/threonine protein kinase</fullName>
        <ecNumber evidence="1">2.7.11.1</ecNumber>
    </recommendedName>
</protein>
<sequence>MHGEDASLRILKWNDVCPPKSIVVKIAEASFAEVYRISNEHGVSIIKVIRLASPIKAQTSTQVKNGLVDEEPRSVTDVEGELMISDWLADIPGFVMYKEHYVVKGKATKKLLDTHQAFHRRIKREDPDRIQFYPSPSRYLNDTKFLVIELGDAGTALEDWTLTDVYQLWDIFLLEAIALARAEDALLFEHRDLHEGNVCIKRTRRPKSRENDSNTWFGYSGLEITILDYGLSRAQDPARQAALPVAYNLENDLSLFTSTHAPQCEVYRQMRSFLLRGNREWIPPEGHGTPNPKGPKGTISWTSYMPYTNILWMAYLYRYLCDHFAGPSTELEQFKSQTSELWTHLDPYAEEDVRCFTSANELVFFALNADWIQLDQLAGVDDSVVEREDSIVVTREEEA</sequence>
<dbReference type="GO" id="GO:0005737">
    <property type="term" value="C:cytoplasm"/>
    <property type="evidence" value="ECO:0007669"/>
    <property type="project" value="TreeGrafter"/>
</dbReference>
<dbReference type="EMBL" id="NJET01000039">
    <property type="protein sequence ID" value="PHH63970.1"/>
    <property type="molecule type" value="Genomic_DNA"/>
</dbReference>
<dbReference type="GO" id="GO:0000278">
    <property type="term" value="P:mitotic cell cycle"/>
    <property type="evidence" value="ECO:0007669"/>
    <property type="project" value="TreeGrafter"/>
</dbReference>
<dbReference type="InterPro" id="IPR011009">
    <property type="entry name" value="Kinase-like_dom_sf"/>
</dbReference>
<dbReference type="GO" id="GO:0005634">
    <property type="term" value="C:nucleus"/>
    <property type="evidence" value="ECO:0007669"/>
    <property type="project" value="TreeGrafter"/>
</dbReference>
<evidence type="ECO:0000256" key="1">
    <source>
        <dbReference type="ARBA" id="ARBA00012513"/>
    </source>
</evidence>
<comment type="catalytic activity">
    <reaction evidence="8">
        <text>L-seryl-[protein] + ATP = O-phospho-L-seryl-[protein] + ADP + H(+)</text>
        <dbReference type="Rhea" id="RHEA:17989"/>
        <dbReference type="Rhea" id="RHEA-COMP:9863"/>
        <dbReference type="Rhea" id="RHEA-COMP:11604"/>
        <dbReference type="ChEBI" id="CHEBI:15378"/>
        <dbReference type="ChEBI" id="CHEBI:29999"/>
        <dbReference type="ChEBI" id="CHEBI:30616"/>
        <dbReference type="ChEBI" id="CHEBI:83421"/>
        <dbReference type="ChEBI" id="CHEBI:456216"/>
        <dbReference type="EC" id="2.7.11.1"/>
    </reaction>
</comment>
<dbReference type="Pfam" id="PF12330">
    <property type="entry name" value="Haspin_kinase"/>
    <property type="match status" value="1"/>
</dbReference>
<evidence type="ECO:0000313" key="10">
    <source>
        <dbReference type="EMBL" id="PHH63970.1"/>
    </source>
</evidence>
<comment type="catalytic activity">
    <reaction evidence="7">
        <text>L-threonyl-[protein] + ATP = O-phospho-L-threonyl-[protein] + ADP + H(+)</text>
        <dbReference type="Rhea" id="RHEA:46608"/>
        <dbReference type="Rhea" id="RHEA-COMP:11060"/>
        <dbReference type="Rhea" id="RHEA-COMP:11605"/>
        <dbReference type="ChEBI" id="CHEBI:15378"/>
        <dbReference type="ChEBI" id="CHEBI:30013"/>
        <dbReference type="ChEBI" id="CHEBI:30616"/>
        <dbReference type="ChEBI" id="CHEBI:61977"/>
        <dbReference type="ChEBI" id="CHEBI:456216"/>
        <dbReference type="EC" id="2.7.11.1"/>
    </reaction>
</comment>
<name>A0A2C5Y951_9HYPO</name>
<keyword evidence="4" id="KW-0547">Nucleotide-binding</keyword>
<dbReference type="GO" id="GO:0035556">
    <property type="term" value="P:intracellular signal transduction"/>
    <property type="evidence" value="ECO:0007669"/>
    <property type="project" value="TreeGrafter"/>
</dbReference>
<evidence type="ECO:0000256" key="2">
    <source>
        <dbReference type="ARBA" id="ARBA00022527"/>
    </source>
</evidence>
<dbReference type="PROSITE" id="PS50011">
    <property type="entry name" value="PROTEIN_KINASE_DOM"/>
    <property type="match status" value="1"/>
</dbReference>
<evidence type="ECO:0000256" key="3">
    <source>
        <dbReference type="ARBA" id="ARBA00022679"/>
    </source>
</evidence>
<organism evidence="10 11">
    <name type="scientific">Ophiocordyceps australis</name>
    <dbReference type="NCBI Taxonomy" id="1399860"/>
    <lineage>
        <taxon>Eukaryota</taxon>
        <taxon>Fungi</taxon>
        <taxon>Dikarya</taxon>
        <taxon>Ascomycota</taxon>
        <taxon>Pezizomycotina</taxon>
        <taxon>Sordariomycetes</taxon>
        <taxon>Hypocreomycetidae</taxon>
        <taxon>Hypocreales</taxon>
        <taxon>Ophiocordycipitaceae</taxon>
        <taxon>Ophiocordyceps</taxon>
    </lineage>
</organism>
<evidence type="ECO:0000256" key="6">
    <source>
        <dbReference type="ARBA" id="ARBA00022840"/>
    </source>
</evidence>
<dbReference type="PANTHER" id="PTHR24419">
    <property type="entry name" value="INTERLEUKIN-1 RECEPTOR-ASSOCIATED KINASE"/>
    <property type="match status" value="1"/>
</dbReference>
<keyword evidence="6" id="KW-0067">ATP-binding</keyword>
<evidence type="ECO:0000256" key="8">
    <source>
        <dbReference type="ARBA" id="ARBA00048679"/>
    </source>
</evidence>
<dbReference type="Proteomes" id="UP000226192">
    <property type="component" value="Unassembled WGS sequence"/>
</dbReference>
<evidence type="ECO:0000256" key="5">
    <source>
        <dbReference type="ARBA" id="ARBA00022777"/>
    </source>
</evidence>
<dbReference type="EC" id="2.7.11.1" evidence="1"/>
<dbReference type="InterPro" id="IPR000719">
    <property type="entry name" value="Prot_kinase_dom"/>
</dbReference>
<dbReference type="OrthoDB" id="21018at2759"/>
<dbReference type="GO" id="GO:0005524">
    <property type="term" value="F:ATP binding"/>
    <property type="evidence" value="ECO:0007669"/>
    <property type="project" value="UniProtKB-KW"/>
</dbReference>
<dbReference type="InterPro" id="IPR024604">
    <property type="entry name" value="GSG2_C"/>
</dbReference>
<dbReference type="GO" id="GO:0072354">
    <property type="term" value="F:histone H3T3 kinase activity"/>
    <property type="evidence" value="ECO:0007669"/>
    <property type="project" value="TreeGrafter"/>
</dbReference>
<dbReference type="SMART" id="SM01331">
    <property type="entry name" value="DUF3635"/>
    <property type="match status" value="1"/>
</dbReference>
<feature type="domain" description="Protein kinase" evidence="9">
    <location>
        <begin position="20"/>
        <end position="399"/>
    </location>
</feature>
<reference evidence="10 11" key="1">
    <citation type="submission" date="2017-06" db="EMBL/GenBank/DDBJ databases">
        <title>Ant-infecting Ophiocordyceps genomes reveal a high diversity of potential behavioral manipulation genes and a possible major role for enterotoxins.</title>
        <authorList>
            <person name="De Bekker C."/>
            <person name="Evans H.C."/>
            <person name="Brachmann A."/>
            <person name="Hughes D.P."/>
        </authorList>
    </citation>
    <scope>NUCLEOTIDE SEQUENCE [LARGE SCALE GENOMIC DNA]</scope>
    <source>
        <strain evidence="10 11">Map64</strain>
    </source>
</reference>
<evidence type="ECO:0000256" key="4">
    <source>
        <dbReference type="ARBA" id="ARBA00022741"/>
    </source>
</evidence>
<dbReference type="STRING" id="1399860.A0A2C5Y951"/>
<dbReference type="PANTHER" id="PTHR24419:SF18">
    <property type="entry name" value="SERINE_THREONINE-PROTEIN KINASE HASPIN"/>
    <property type="match status" value="1"/>
</dbReference>
<comment type="caution">
    <text evidence="10">The sequence shown here is derived from an EMBL/GenBank/DDBJ whole genome shotgun (WGS) entry which is preliminary data.</text>
</comment>